<reference evidence="2" key="1">
    <citation type="submission" date="2022-07" db="EMBL/GenBank/DDBJ databases">
        <authorList>
            <person name="Otstavnykh N."/>
            <person name="Isaeva M."/>
            <person name="Bystritskaya E."/>
        </authorList>
    </citation>
    <scope>NUCLEOTIDE SEQUENCE</scope>
    <source>
        <strain evidence="2">KCTC 52189</strain>
    </source>
</reference>
<name>A0AAE3WDV3_9RHOB</name>
<evidence type="ECO:0000313" key="3">
    <source>
        <dbReference type="Proteomes" id="UP001226762"/>
    </source>
</evidence>
<evidence type="ECO:0000313" key="2">
    <source>
        <dbReference type="EMBL" id="MDQ2090897.1"/>
    </source>
</evidence>
<proteinExistence type="predicted"/>
<feature type="region of interest" description="Disordered" evidence="1">
    <location>
        <begin position="63"/>
        <end position="103"/>
    </location>
</feature>
<feature type="compositionally biased region" description="Pro residues" evidence="1">
    <location>
        <begin position="77"/>
        <end position="86"/>
    </location>
</feature>
<evidence type="ECO:0000256" key="1">
    <source>
        <dbReference type="SAM" id="MobiDB-lite"/>
    </source>
</evidence>
<reference evidence="2" key="2">
    <citation type="submission" date="2023-02" db="EMBL/GenBank/DDBJ databases">
        <title>'Rhodoalgimonas zhirmunskyi' gen. nov., isolated from a red alga.</title>
        <authorList>
            <person name="Nedashkovskaya O.I."/>
            <person name="Otstavnykh N.Y."/>
            <person name="Bystritskaya E.P."/>
            <person name="Balabanova L.A."/>
            <person name="Isaeva M.P."/>
        </authorList>
    </citation>
    <scope>NUCLEOTIDE SEQUENCE</scope>
    <source>
        <strain evidence="2">KCTC 52189</strain>
    </source>
</reference>
<feature type="region of interest" description="Disordered" evidence="1">
    <location>
        <begin position="250"/>
        <end position="280"/>
    </location>
</feature>
<feature type="compositionally biased region" description="Basic and acidic residues" evidence="1">
    <location>
        <begin position="270"/>
        <end position="280"/>
    </location>
</feature>
<dbReference type="Gene3D" id="2.30.320.10">
    <property type="entry name" value="YwqG-like"/>
    <property type="match status" value="1"/>
</dbReference>
<dbReference type="AlphaFoldDB" id="A0AAE3WDV3"/>
<dbReference type="Pfam" id="PF09234">
    <property type="entry name" value="DUF1963"/>
    <property type="match status" value="1"/>
</dbReference>
<organism evidence="2 3">
    <name type="scientific">Marimonas arenosa</name>
    <dbReference type="NCBI Taxonomy" id="1795305"/>
    <lineage>
        <taxon>Bacteria</taxon>
        <taxon>Pseudomonadati</taxon>
        <taxon>Pseudomonadota</taxon>
        <taxon>Alphaproteobacteria</taxon>
        <taxon>Rhodobacterales</taxon>
        <taxon>Paracoccaceae</taxon>
        <taxon>Marimonas</taxon>
    </lineage>
</organism>
<dbReference type="RefSeq" id="WP_306736163.1">
    <property type="nucleotide sequence ID" value="NZ_JANHAX010000003.1"/>
</dbReference>
<dbReference type="EMBL" id="JANHAX010000003">
    <property type="protein sequence ID" value="MDQ2090897.1"/>
    <property type="molecule type" value="Genomic_DNA"/>
</dbReference>
<dbReference type="InterPro" id="IPR015315">
    <property type="entry name" value="DUF1963"/>
</dbReference>
<dbReference type="InterPro" id="IPR035948">
    <property type="entry name" value="YwqG-like_sf"/>
</dbReference>
<dbReference type="Proteomes" id="UP001226762">
    <property type="component" value="Unassembled WGS sequence"/>
</dbReference>
<keyword evidence="3" id="KW-1185">Reference proteome</keyword>
<sequence>MTAIPAPRSRNALPVMLIGQLVFGCGLAVEEPWLSFFGLVIFLGTYMLSSALRGPARIIANHPARLDRPRQRHSRPTAPPVTPPTEVPRQGLPNPAPTRGDVPTAALAGHRKAACADATTVRIGPIVPLTHTGPAVGWIGGTPHLPDHVDWPVIDGKPALFVAQLDCSRLPADLWGGLGPRSGWLVIFRPVSGRGSPAVLHTEKPGVARQPPEPAAPPDLTPVREDILARVTGQPSTIPRWPVALHSAAVEQPARTPSPFTAIPGGPRRPQPDLDRLGPSDKRLRPFDWTSAMILIEVTLSALDWGHRVISALDTCEPGADPARGFLARLHGVSGSVTALRTELIRARDSGLPFGPDLCDLMFTALDRLQIESGPDHGGTSTTPGLRPILADDQIRRDYLHWLDRYAARLYTENPAALPAVPRGLFETWWAWHADRECGWLGGTLPQNVTNAGMAAKPVALLHLPSSRLMGWKFDHRGSFGVYLDADALAHGDVSSAFGTDPC</sequence>
<protein>
    <submittedName>
        <fullName evidence="2">YwqG family protein</fullName>
    </submittedName>
</protein>
<accession>A0AAE3WDV3</accession>
<dbReference type="SUPFAM" id="SSF103032">
    <property type="entry name" value="Hypothetical protein YwqG"/>
    <property type="match status" value="1"/>
</dbReference>
<comment type="caution">
    <text evidence="2">The sequence shown here is derived from an EMBL/GenBank/DDBJ whole genome shotgun (WGS) entry which is preliminary data.</text>
</comment>
<gene>
    <name evidence="2" type="ORF">NO357_13390</name>
</gene>